<dbReference type="AlphaFoldDB" id="A0AAD7Q8Z6"/>
<accession>A0AAD7Q8Z6</accession>
<feature type="transmembrane region" description="Helical" evidence="1">
    <location>
        <begin position="90"/>
        <end position="114"/>
    </location>
</feature>
<protein>
    <submittedName>
        <fullName evidence="2">Forkhead box protein G</fullName>
    </submittedName>
</protein>
<evidence type="ECO:0000313" key="3">
    <source>
        <dbReference type="Proteomes" id="UP001163823"/>
    </source>
</evidence>
<evidence type="ECO:0000313" key="2">
    <source>
        <dbReference type="EMBL" id="KAJ7977096.1"/>
    </source>
</evidence>
<keyword evidence="1" id="KW-1133">Transmembrane helix</keyword>
<dbReference type="EMBL" id="JARAOO010000003">
    <property type="protein sequence ID" value="KAJ7977096.1"/>
    <property type="molecule type" value="Genomic_DNA"/>
</dbReference>
<dbReference type="Proteomes" id="UP001163823">
    <property type="component" value="Chromosome 3"/>
</dbReference>
<dbReference type="PANTHER" id="PTHR34658">
    <property type="entry name" value="OS01G0151800 PROTEIN"/>
    <property type="match status" value="1"/>
</dbReference>
<proteinExistence type="predicted"/>
<dbReference type="PANTHER" id="PTHR34658:SF2">
    <property type="entry name" value="OS01G0151800 PROTEIN"/>
    <property type="match status" value="1"/>
</dbReference>
<organism evidence="2 3">
    <name type="scientific">Quillaja saponaria</name>
    <name type="common">Soap bark tree</name>
    <dbReference type="NCBI Taxonomy" id="32244"/>
    <lineage>
        <taxon>Eukaryota</taxon>
        <taxon>Viridiplantae</taxon>
        <taxon>Streptophyta</taxon>
        <taxon>Embryophyta</taxon>
        <taxon>Tracheophyta</taxon>
        <taxon>Spermatophyta</taxon>
        <taxon>Magnoliopsida</taxon>
        <taxon>eudicotyledons</taxon>
        <taxon>Gunneridae</taxon>
        <taxon>Pentapetalae</taxon>
        <taxon>rosids</taxon>
        <taxon>fabids</taxon>
        <taxon>Fabales</taxon>
        <taxon>Quillajaceae</taxon>
        <taxon>Quillaja</taxon>
    </lineage>
</organism>
<keyword evidence="3" id="KW-1185">Reference proteome</keyword>
<evidence type="ECO:0000256" key="1">
    <source>
        <dbReference type="SAM" id="Phobius"/>
    </source>
</evidence>
<reference evidence="2" key="1">
    <citation type="journal article" date="2023" name="Science">
        <title>Elucidation of the pathway for biosynthesis of saponin adjuvants from the soapbark tree.</title>
        <authorList>
            <person name="Reed J."/>
            <person name="Orme A."/>
            <person name="El-Demerdash A."/>
            <person name="Owen C."/>
            <person name="Martin L.B.B."/>
            <person name="Misra R.C."/>
            <person name="Kikuchi S."/>
            <person name="Rejzek M."/>
            <person name="Martin A.C."/>
            <person name="Harkess A."/>
            <person name="Leebens-Mack J."/>
            <person name="Louveau T."/>
            <person name="Stephenson M.J."/>
            <person name="Osbourn A."/>
        </authorList>
    </citation>
    <scope>NUCLEOTIDE SEQUENCE</scope>
    <source>
        <strain evidence="2">S10</strain>
    </source>
</reference>
<name>A0AAD7Q8Z6_QUISA</name>
<dbReference type="KEGG" id="qsa:O6P43_006781"/>
<keyword evidence="1" id="KW-0812">Transmembrane</keyword>
<sequence>MSLRLSNFILLHLTTRWPLLIYATAWTTLLTATVALASFSPEVAFVSSISPSSSFSRKCTAEGFFRVPLALPGDILCLPAHLFVKSKIDLVVPPVFAAVIVAASACVVRAMGLWEDDNVR</sequence>
<feature type="transmembrane region" description="Helical" evidence="1">
    <location>
        <begin position="20"/>
        <end position="43"/>
    </location>
</feature>
<keyword evidence="1" id="KW-0472">Membrane</keyword>
<comment type="caution">
    <text evidence="2">The sequence shown here is derived from an EMBL/GenBank/DDBJ whole genome shotgun (WGS) entry which is preliminary data.</text>
</comment>
<gene>
    <name evidence="2" type="ORF">O6P43_006781</name>
</gene>